<organism evidence="4 5">
    <name type="scientific">Candidatus Methylophosphatis roskildensis</name>
    <dbReference type="NCBI Taxonomy" id="2899263"/>
    <lineage>
        <taxon>Bacteria</taxon>
        <taxon>Pseudomonadati</taxon>
        <taxon>Pseudomonadota</taxon>
        <taxon>Betaproteobacteria</taxon>
        <taxon>Nitrosomonadales</taxon>
        <taxon>Sterolibacteriaceae</taxon>
        <taxon>Candidatus Methylophosphatis</taxon>
    </lineage>
</organism>
<evidence type="ECO:0000313" key="5">
    <source>
        <dbReference type="Proteomes" id="UP000807785"/>
    </source>
</evidence>
<dbReference type="EMBL" id="JADJEV010000003">
    <property type="protein sequence ID" value="MBK6973498.1"/>
    <property type="molecule type" value="Genomic_DNA"/>
</dbReference>
<dbReference type="Proteomes" id="UP000807785">
    <property type="component" value="Unassembled WGS sequence"/>
</dbReference>
<sequence>MRRWTTRFARFAATLVLIGAAGAAAAQALDLAEVTARGQIRVALYKDFQPFSDADKGGKGVDVEVARLLADKLGVKLLPLWFDADENTDDDLRNMVWKGTVFGYGPADFMLHVPVDKDYIANNDKVIFFAPYYRERFAIARNLERLDKLDSLDAFRSHKIGVEITTYPDTIMLSADGGAYRSNVVHYKTASQAIEGLKKGEVSAVMAMQGELEGGLSGAKGFAISQPPLPVINRRQWPLGLAVKAGHEELARALQRAINELAADGSLAKAFERHGVTYRAP</sequence>
<gene>
    <name evidence="4" type="ORF">IPH26_11345</name>
</gene>
<evidence type="ECO:0000256" key="1">
    <source>
        <dbReference type="ARBA" id="ARBA00022729"/>
    </source>
</evidence>
<keyword evidence="1 2" id="KW-0732">Signal</keyword>
<accession>A0A9D7DZ08</accession>
<evidence type="ECO:0000313" key="4">
    <source>
        <dbReference type="EMBL" id="MBK6973498.1"/>
    </source>
</evidence>
<dbReference type="SMART" id="SM00062">
    <property type="entry name" value="PBPb"/>
    <property type="match status" value="1"/>
</dbReference>
<feature type="domain" description="Solute-binding protein family 3/N-terminal" evidence="3">
    <location>
        <begin position="39"/>
        <end position="276"/>
    </location>
</feature>
<dbReference type="AlphaFoldDB" id="A0A9D7DZ08"/>
<dbReference type="PANTHER" id="PTHR35936">
    <property type="entry name" value="MEMBRANE-BOUND LYTIC MUREIN TRANSGLYCOSYLASE F"/>
    <property type="match status" value="1"/>
</dbReference>
<dbReference type="SUPFAM" id="SSF53850">
    <property type="entry name" value="Periplasmic binding protein-like II"/>
    <property type="match status" value="1"/>
</dbReference>
<reference evidence="4" key="1">
    <citation type="submission" date="2020-10" db="EMBL/GenBank/DDBJ databases">
        <title>Connecting structure to function with the recovery of over 1000 high-quality activated sludge metagenome-assembled genomes encoding full-length rRNA genes using long-read sequencing.</title>
        <authorList>
            <person name="Singleton C.M."/>
            <person name="Petriglieri F."/>
            <person name="Kristensen J.M."/>
            <person name="Kirkegaard R.H."/>
            <person name="Michaelsen T.Y."/>
            <person name="Andersen M.H."/>
            <person name="Karst S.M."/>
            <person name="Dueholm M.S."/>
            <person name="Nielsen P.H."/>
            <person name="Albertsen M."/>
        </authorList>
    </citation>
    <scope>NUCLEOTIDE SEQUENCE</scope>
    <source>
        <strain evidence="4">Bjer_18-Q3-R1-45_BAT3C.347</strain>
    </source>
</reference>
<dbReference type="PANTHER" id="PTHR35936:SF17">
    <property type="entry name" value="ARGININE-BINDING EXTRACELLULAR PROTEIN ARTP"/>
    <property type="match status" value="1"/>
</dbReference>
<feature type="signal peptide" evidence="2">
    <location>
        <begin position="1"/>
        <end position="28"/>
    </location>
</feature>
<protein>
    <submittedName>
        <fullName evidence="4">Transporter substrate-binding domain-containing protein</fullName>
    </submittedName>
</protein>
<name>A0A9D7DZ08_9PROT</name>
<feature type="chain" id="PRO_5039699619" evidence="2">
    <location>
        <begin position="29"/>
        <end position="281"/>
    </location>
</feature>
<proteinExistence type="predicted"/>
<evidence type="ECO:0000259" key="3">
    <source>
        <dbReference type="SMART" id="SM00062"/>
    </source>
</evidence>
<dbReference type="InterPro" id="IPR001638">
    <property type="entry name" value="Solute-binding_3/MltF_N"/>
</dbReference>
<comment type="caution">
    <text evidence="4">The sequence shown here is derived from an EMBL/GenBank/DDBJ whole genome shotgun (WGS) entry which is preliminary data.</text>
</comment>
<evidence type="ECO:0000256" key="2">
    <source>
        <dbReference type="SAM" id="SignalP"/>
    </source>
</evidence>
<dbReference type="Gene3D" id="3.40.190.10">
    <property type="entry name" value="Periplasmic binding protein-like II"/>
    <property type="match status" value="2"/>
</dbReference>